<dbReference type="InterPro" id="IPR035441">
    <property type="entry name" value="TFIIS/LEDGF_dom_sf"/>
</dbReference>
<dbReference type="GO" id="GO:0005634">
    <property type="term" value="C:nucleus"/>
    <property type="evidence" value="ECO:0007669"/>
    <property type="project" value="UniProtKB-SubCell"/>
</dbReference>
<evidence type="ECO:0000256" key="1">
    <source>
        <dbReference type="PROSITE-ProRule" id="PRU00649"/>
    </source>
</evidence>
<evidence type="ECO:0000313" key="5">
    <source>
        <dbReference type="Proteomes" id="UP000287651"/>
    </source>
</evidence>
<feature type="region of interest" description="Disordered" evidence="2">
    <location>
        <begin position="660"/>
        <end position="683"/>
    </location>
</feature>
<sequence length="1009" mass="108262">MTLEDFFTLTEMRDGLSSLGRVEELLSMIQKLNDCVTVNLGDAIRQWSTVSCVLAATENKECLNEFIQLNGLSFLNRWLQKALILSAEASGTVVEELISSSLTLFERLSIDFKRVTDSGIGIVIELLLDHKNIPIKEKARLLYDKWNLSRSDHVSCYDHNRSGASQNDQHGASENVRTSENSMNLVNPIVGIPSCSTGTVEENCEVEPSATEFQVSNATGCSDSTLLDSTNMDGALTSNQVFSTSLNLVGSNAVLVDVNSSGSYLVSNSCQENLSVTEESPVCVAVGEPSTGTCSQDGQERDGQHHASVSKVNTDSVKEMNVDIRESQSCKFNPTETCGNSSSFAFSASMKLSVDAAEQTILCKLDSNNGDYCASKSMENLPEAGTFNFEREKCVITAQSNPAANLTGGFQNISSSANFLSSAGDPQLSCQREGATSGVVRDPDCEVNLKTSKSHFASSTDFLRVVGTKANDKTSQKFQLGLGYLDDALEVARQVAIAVQREVVDYKERSCSSPEVNFGENTGSHSPVSEEEKQDQSVTEEVGGSSSSAGNDHHSGTSSPEKVSEITQNISVPENFEQDIESLKPKVPAQELVGKTFTNGCTFDLNMDLCSDELECLMKPIMKIPVNVSAPIAVIASSKGTPGFPFTPIRLGSETGWKGSAATSAFRPASPRRTPDGERTFSSSKQKSNFFEIDLNVVERVDEVADELLSVKQVPASSSLPSEDSCVKVGSGRTEKLNLDLNRLGDEDASTCPSSLWKLHVQNGGRHPSPASSSSSRQPLLRDFDLNDNPCFPDTVGSHNIHKSSSKASESRGEATPDGPVIRIMGSRIAVERKDNTNQVQQSFPPNGLHMEHTAVANAPVPFINMPTPAYGYSGLPTGPTMSVPPVYYSPGSISYMVDARGATVIPHVFVSGGLGVPSARPHFLFGATSTHSDVTGFGSFRSGFDLNGGMTPLEGGTGEGGGFKQLLPQGHSSWLEEQAKAGAHPKRKEADSGWDSYPIGYKKMTSRP</sequence>
<feature type="region of interest" description="Disordered" evidence="2">
    <location>
        <begin position="159"/>
        <end position="180"/>
    </location>
</feature>
<reference evidence="4 5" key="1">
    <citation type="journal article" date="2014" name="Agronomy (Basel)">
        <title>A Draft Genome Sequence for Ensete ventricosum, the Drought-Tolerant Tree Against Hunger.</title>
        <authorList>
            <person name="Harrison J."/>
            <person name="Moore K.A."/>
            <person name="Paszkiewicz K."/>
            <person name="Jones T."/>
            <person name="Grant M."/>
            <person name="Ambacheew D."/>
            <person name="Muzemil S."/>
            <person name="Studholme D.J."/>
        </authorList>
    </citation>
    <scope>NUCLEOTIDE SEQUENCE [LARGE SCALE GENOMIC DNA]</scope>
</reference>
<dbReference type="Gene3D" id="1.20.930.10">
    <property type="entry name" value="Conserved domain common to transcription factors TFIIS, elongin A, CRSP70"/>
    <property type="match status" value="1"/>
</dbReference>
<dbReference type="InterPro" id="IPR017923">
    <property type="entry name" value="TFIIS_N"/>
</dbReference>
<feature type="region of interest" description="Disordered" evidence="2">
    <location>
        <begin position="293"/>
        <end position="312"/>
    </location>
</feature>
<dbReference type="PANTHER" id="PTHR47292:SF1">
    <property type="entry name" value="TRANSCRIPTION ELONGATION FACTOR (TFIIS) FAMILY PROTEIN"/>
    <property type="match status" value="1"/>
</dbReference>
<feature type="region of interest" description="Disordered" evidence="2">
    <location>
        <begin position="761"/>
        <end position="820"/>
    </location>
</feature>
<proteinExistence type="predicted"/>
<feature type="region of interest" description="Disordered" evidence="2">
    <location>
        <begin position="510"/>
        <end position="565"/>
    </location>
</feature>
<feature type="compositionally biased region" description="Polar residues" evidence="2">
    <location>
        <begin position="162"/>
        <end position="180"/>
    </location>
</feature>
<organism evidence="4 5">
    <name type="scientific">Ensete ventricosum</name>
    <name type="common">Abyssinian banana</name>
    <name type="synonym">Musa ensete</name>
    <dbReference type="NCBI Taxonomy" id="4639"/>
    <lineage>
        <taxon>Eukaryota</taxon>
        <taxon>Viridiplantae</taxon>
        <taxon>Streptophyta</taxon>
        <taxon>Embryophyta</taxon>
        <taxon>Tracheophyta</taxon>
        <taxon>Spermatophyta</taxon>
        <taxon>Magnoliopsida</taxon>
        <taxon>Liliopsida</taxon>
        <taxon>Zingiberales</taxon>
        <taxon>Musaceae</taxon>
        <taxon>Ensete</taxon>
    </lineage>
</organism>
<evidence type="ECO:0000256" key="2">
    <source>
        <dbReference type="SAM" id="MobiDB-lite"/>
    </source>
</evidence>
<dbReference type="AlphaFoldDB" id="A0A426YAL6"/>
<accession>A0A426YAL6</accession>
<gene>
    <name evidence="4" type="ORF">B296_00033725</name>
</gene>
<evidence type="ECO:0000259" key="3">
    <source>
        <dbReference type="PROSITE" id="PS51319"/>
    </source>
</evidence>
<evidence type="ECO:0000313" key="4">
    <source>
        <dbReference type="EMBL" id="RRT48757.1"/>
    </source>
</evidence>
<dbReference type="PROSITE" id="PS51319">
    <property type="entry name" value="TFIIS_N"/>
    <property type="match status" value="1"/>
</dbReference>
<feature type="compositionally biased region" description="Low complexity" evidence="2">
    <location>
        <begin position="537"/>
        <end position="548"/>
    </location>
</feature>
<comment type="caution">
    <text evidence="4">The sequence shown here is derived from an EMBL/GenBank/DDBJ whole genome shotgun (WGS) entry which is preliminary data.</text>
</comment>
<keyword evidence="1" id="KW-0539">Nucleus</keyword>
<name>A0A426YAL6_ENSVE</name>
<feature type="compositionally biased region" description="Polar residues" evidence="2">
    <location>
        <begin position="511"/>
        <end position="527"/>
    </location>
</feature>
<dbReference type="EMBL" id="AMZH03013750">
    <property type="protein sequence ID" value="RRT48757.1"/>
    <property type="molecule type" value="Genomic_DNA"/>
</dbReference>
<dbReference type="Proteomes" id="UP000287651">
    <property type="component" value="Unassembled WGS sequence"/>
</dbReference>
<comment type="subcellular location">
    <subcellularLocation>
        <location evidence="1">Nucleus</location>
    </subcellularLocation>
</comment>
<dbReference type="PANTHER" id="PTHR47292">
    <property type="entry name" value="TRANSCRIPTION ELONGATION FACTOR (TFIIS) FAMILY PROTEIN-RELATED"/>
    <property type="match status" value="1"/>
</dbReference>
<feature type="domain" description="TFIIS N-terminal" evidence="3">
    <location>
        <begin position="73"/>
        <end position="153"/>
    </location>
</feature>
<protein>
    <recommendedName>
        <fullName evidence="3">TFIIS N-terminal domain-containing protein</fullName>
    </recommendedName>
</protein>
<dbReference type="SUPFAM" id="SSF47676">
    <property type="entry name" value="Conserved domain common to transcription factors TFIIS, elongin A, CRSP70"/>
    <property type="match status" value="1"/>
</dbReference>
<feature type="compositionally biased region" description="Polar residues" evidence="2">
    <location>
        <begin position="556"/>
        <end position="565"/>
    </location>
</feature>
<feature type="region of interest" description="Disordered" evidence="2">
    <location>
        <begin position="979"/>
        <end position="1009"/>
    </location>
</feature>